<dbReference type="InterPro" id="IPR029069">
    <property type="entry name" value="HotDog_dom_sf"/>
</dbReference>
<protein>
    <recommendedName>
        <fullName evidence="1">MaoC-like domain-containing protein</fullName>
    </recommendedName>
</protein>
<keyword evidence="3" id="KW-1185">Reference proteome</keyword>
<dbReference type="Proteomes" id="UP000626370">
    <property type="component" value="Unassembled WGS sequence"/>
</dbReference>
<comment type="caution">
    <text evidence="2">The sequence shown here is derived from an EMBL/GenBank/DDBJ whole genome shotgun (WGS) entry which is preliminary data.</text>
</comment>
<dbReference type="Pfam" id="PF01575">
    <property type="entry name" value="MaoC_dehydratas"/>
    <property type="match status" value="1"/>
</dbReference>
<reference evidence="3" key="1">
    <citation type="journal article" date="2019" name="Int. J. Syst. Evol. Microbiol.">
        <title>The Global Catalogue of Microorganisms (GCM) 10K type strain sequencing project: providing services to taxonomists for standard genome sequencing and annotation.</title>
        <authorList>
            <consortium name="The Broad Institute Genomics Platform"/>
            <consortium name="The Broad Institute Genome Sequencing Center for Infectious Disease"/>
            <person name="Wu L."/>
            <person name="Ma J."/>
        </authorList>
    </citation>
    <scope>NUCLEOTIDE SEQUENCE [LARGE SCALE GENOMIC DNA]</scope>
    <source>
        <strain evidence="3">CGMCC 1.15922</strain>
    </source>
</reference>
<gene>
    <name evidence="2" type="ORF">GCM10011501_35130</name>
</gene>
<dbReference type="PANTHER" id="PTHR43841">
    <property type="entry name" value="3-HYDROXYACYL-THIOESTER DEHYDRATASE HTDX-RELATED"/>
    <property type="match status" value="1"/>
</dbReference>
<dbReference type="PANTHER" id="PTHR43841:SF3">
    <property type="entry name" value="(3R)-HYDROXYACYL-ACP DEHYDRATASE SUBUNIT HADB"/>
    <property type="match status" value="1"/>
</dbReference>
<proteinExistence type="predicted"/>
<evidence type="ECO:0000313" key="3">
    <source>
        <dbReference type="Proteomes" id="UP000626370"/>
    </source>
</evidence>
<evidence type="ECO:0000259" key="1">
    <source>
        <dbReference type="Pfam" id="PF01575"/>
    </source>
</evidence>
<accession>A0ABQ3J4W8</accession>
<organism evidence="2 3">
    <name type="scientific">Thalassotalea profundi</name>
    <dbReference type="NCBI Taxonomy" id="2036687"/>
    <lineage>
        <taxon>Bacteria</taxon>
        <taxon>Pseudomonadati</taxon>
        <taxon>Pseudomonadota</taxon>
        <taxon>Gammaproteobacteria</taxon>
        <taxon>Alteromonadales</taxon>
        <taxon>Colwelliaceae</taxon>
        <taxon>Thalassotalea</taxon>
    </lineage>
</organism>
<sequence>MSISSQIVELDSVFTLIKKAVIRQRAPLAMFQSTGLRFNHVEPNIKTIKSFQMMFGCKELPVSYMFIQGFRCIGQLLVSSKIPSKLMGMIHLTSNYKVVKAHDWLKPVDIEVRINSCVDSEKGLIYSLSTYFYQLGQLTLVNENEFLDKRTNYQSSKNNKVALTAPDIKTIDKSHYSQQLARQYAKVSGDYNPIHIHPLLAKVFGLKSSVMHGMYGLHWMLTHQHILTSKAEEEISHHKTVTVSFNRPCYLPKTVLLTESIDQQSYALYSEGFKDRFIKLAFN</sequence>
<dbReference type="RefSeq" id="WP_189379650.1">
    <property type="nucleotide sequence ID" value="NZ_BNAH01000022.1"/>
</dbReference>
<feature type="domain" description="MaoC-like" evidence="1">
    <location>
        <begin position="169"/>
        <end position="256"/>
    </location>
</feature>
<dbReference type="Gene3D" id="3.10.129.10">
    <property type="entry name" value="Hotdog Thioesterase"/>
    <property type="match status" value="1"/>
</dbReference>
<dbReference type="EMBL" id="BNAH01000022">
    <property type="protein sequence ID" value="GHF02816.1"/>
    <property type="molecule type" value="Genomic_DNA"/>
</dbReference>
<dbReference type="InterPro" id="IPR002539">
    <property type="entry name" value="MaoC-like_dom"/>
</dbReference>
<name>A0ABQ3J4W8_9GAMM</name>
<evidence type="ECO:0000313" key="2">
    <source>
        <dbReference type="EMBL" id="GHF02816.1"/>
    </source>
</evidence>
<dbReference type="SUPFAM" id="SSF54637">
    <property type="entry name" value="Thioesterase/thiol ester dehydrase-isomerase"/>
    <property type="match status" value="1"/>
</dbReference>